<evidence type="ECO:0000256" key="4">
    <source>
        <dbReference type="ARBA" id="ARBA00022989"/>
    </source>
</evidence>
<feature type="transmembrane region" description="Helical" evidence="7">
    <location>
        <begin position="154"/>
        <end position="176"/>
    </location>
</feature>
<dbReference type="EMBL" id="DF933838">
    <property type="protein sequence ID" value="GAM41898.1"/>
    <property type="molecule type" value="Genomic_DNA"/>
</dbReference>
<evidence type="ECO:0000313" key="9">
    <source>
        <dbReference type="EMBL" id="GAM41898.1"/>
    </source>
</evidence>
<feature type="transmembrane region" description="Helical" evidence="7">
    <location>
        <begin position="242"/>
        <end position="263"/>
    </location>
</feature>
<feature type="domain" description="Major facilitator superfamily (MFS) profile" evidence="8">
    <location>
        <begin position="90"/>
        <end position="672"/>
    </location>
</feature>
<comment type="subcellular location">
    <subcellularLocation>
        <location evidence="1">Membrane</location>
        <topology evidence="1">Multi-pass membrane protein</topology>
    </subcellularLocation>
</comment>
<feature type="transmembrane region" description="Helical" evidence="7">
    <location>
        <begin position="305"/>
        <end position="324"/>
    </location>
</feature>
<feature type="transmembrane region" description="Helical" evidence="7">
    <location>
        <begin position="275"/>
        <end position="299"/>
    </location>
</feature>
<dbReference type="GO" id="GO:0016020">
    <property type="term" value="C:membrane"/>
    <property type="evidence" value="ECO:0007669"/>
    <property type="project" value="UniProtKB-SubCell"/>
</dbReference>
<feature type="transmembrane region" description="Helical" evidence="7">
    <location>
        <begin position="188"/>
        <end position="206"/>
    </location>
</feature>
<dbReference type="PROSITE" id="PS50850">
    <property type="entry name" value="MFS"/>
    <property type="match status" value="1"/>
</dbReference>
<dbReference type="Pfam" id="PF07690">
    <property type="entry name" value="MFS_1"/>
    <property type="match status" value="1"/>
</dbReference>
<dbReference type="AlphaFoldDB" id="A0A6V8HKI2"/>
<accession>A0A6V8HKI2</accession>
<feature type="region of interest" description="Disordered" evidence="6">
    <location>
        <begin position="53"/>
        <end position="81"/>
    </location>
</feature>
<keyword evidence="3 7" id="KW-0812">Transmembrane</keyword>
<name>A0A6V8HKI2_TALPI</name>
<dbReference type="Gene3D" id="1.20.1720.10">
    <property type="entry name" value="Multidrug resistance protein D"/>
    <property type="match status" value="1"/>
</dbReference>
<feature type="transmembrane region" description="Helical" evidence="7">
    <location>
        <begin position="213"/>
        <end position="236"/>
    </location>
</feature>
<dbReference type="PANTHER" id="PTHR42718:SF9">
    <property type="entry name" value="MAJOR FACILITATOR SUPERFAMILY MULTIDRUG TRANSPORTER MFSC"/>
    <property type="match status" value="1"/>
</dbReference>
<organism evidence="9 10">
    <name type="scientific">Talaromyces pinophilus</name>
    <name type="common">Penicillium pinophilum</name>
    <dbReference type="NCBI Taxonomy" id="128442"/>
    <lineage>
        <taxon>Eukaryota</taxon>
        <taxon>Fungi</taxon>
        <taxon>Dikarya</taxon>
        <taxon>Ascomycota</taxon>
        <taxon>Pezizomycotina</taxon>
        <taxon>Eurotiomycetes</taxon>
        <taxon>Eurotiomycetidae</taxon>
        <taxon>Eurotiales</taxon>
        <taxon>Trichocomaceae</taxon>
        <taxon>Talaromyces</taxon>
        <taxon>Talaromyces sect. Talaromyces</taxon>
    </lineage>
</organism>
<evidence type="ECO:0000259" key="8">
    <source>
        <dbReference type="PROSITE" id="PS50850"/>
    </source>
</evidence>
<evidence type="ECO:0000256" key="6">
    <source>
        <dbReference type="SAM" id="MobiDB-lite"/>
    </source>
</evidence>
<evidence type="ECO:0000256" key="5">
    <source>
        <dbReference type="ARBA" id="ARBA00023136"/>
    </source>
</evidence>
<feature type="transmembrane region" description="Helical" evidence="7">
    <location>
        <begin position="88"/>
        <end position="106"/>
    </location>
</feature>
<gene>
    <name evidence="9" type="ORF">TCE0_042r15382</name>
</gene>
<evidence type="ECO:0000256" key="2">
    <source>
        <dbReference type="ARBA" id="ARBA00022448"/>
    </source>
</evidence>
<dbReference type="InterPro" id="IPR011701">
    <property type="entry name" value="MFS"/>
</dbReference>
<evidence type="ECO:0000256" key="7">
    <source>
        <dbReference type="SAM" id="Phobius"/>
    </source>
</evidence>
<dbReference type="SUPFAM" id="SSF53474">
    <property type="entry name" value="alpha/beta-Hydrolases"/>
    <property type="match status" value="1"/>
</dbReference>
<feature type="transmembrane region" description="Helical" evidence="7">
    <location>
        <begin position="448"/>
        <end position="468"/>
    </location>
</feature>
<dbReference type="InterPro" id="IPR020846">
    <property type="entry name" value="MFS_dom"/>
</dbReference>
<comment type="caution">
    <text evidence="9">The sequence shown here is derived from an EMBL/GenBank/DDBJ whole genome shotgun (WGS) entry which is preliminary data.</text>
</comment>
<dbReference type="SUPFAM" id="SSF103473">
    <property type="entry name" value="MFS general substrate transporter"/>
    <property type="match status" value="2"/>
</dbReference>
<dbReference type="Gene3D" id="3.40.50.1820">
    <property type="entry name" value="alpha/beta hydrolase"/>
    <property type="match status" value="1"/>
</dbReference>
<proteinExistence type="predicted"/>
<keyword evidence="10" id="KW-1185">Reference proteome</keyword>
<keyword evidence="5 7" id="KW-0472">Membrane</keyword>
<dbReference type="GO" id="GO:0022857">
    <property type="term" value="F:transmembrane transporter activity"/>
    <property type="evidence" value="ECO:0007669"/>
    <property type="project" value="InterPro"/>
</dbReference>
<dbReference type="InterPro" id="IPR029058">
    <property type="entry name" value="AB_hydrolase_fold"/>
</dbReference>
<evidence type="ECO:0000256" key="3">
    <source>
        <dbReference type="ARBA" id="ARBA00022692"/>
    </source>
</evidence>
<sequence>MGTNITVVEVHPDRTDDEPVLSKASLTLTPAFTSSKSTPVALELQDEKIVKRSFDVNSDNEPAEENNSEAQRESTEPETGKLSSWNGALILLVSAGAMFMDKVFITGTNISLSDVQAEFSIQSSELQWLISAYTLSFGGCLLLSGVLSDSRKPMLIAGLICLSIWTLAIGFTSSFIQMTVFRGPQGMGAALTIPSAVGIISSYFTGQDRTRALGLYAASGAVGFTAGLVLGGLLSSSLGWRYIFRLSVIVSALLAILGFLVLPSTSIKRDSKPEMYFLGASLSTAGLILLAFVLSGGGIYSWAKLFIIVLLILSVTLLIILVLYEKAISNPIMPLSLWKIRNFASLWVCRFAVNGSYQTVLYYTVLMSQQVDNPSPLDTAIRFIPSRVLGFVIRKGNPPKYNDSARIMSNPFFTDTVKLIISIRDAIGLTYSAFMQLLAGDIFNSRRLLRMVLELVLAGLLLIAPAIADVQYLSSSNRTRSYWVHAPDNFESGHRYPAVILFHGGGRLGSDADGLAMELDLRMSLPLVKTAYSADKYFIYPNGVGGVWAGPSYAHVPVEEDLQFVSDMIDDLKSKYSIDSDRIYAAGMSNGGGLVDTIACSELGSQFAAFASVAGSFYTAVAGHDCLPARLPVPFLEIHGGLDKGVHYAGGMGYGGPLPPIPLWYAHFFDEP</sequence>
<dbReference type="InterPro" id="IPR036259">
    <property type="entry name" value="MFS_trans_sf"/>
</dbReference>
<protein>
    <recommendedName>
        <fullName evidence="8">Major facilitator superfamily (MFS) profile domain-containing protein</fullName>
    </recommendedName>
</protein>
<evidence type="ECO:0000256" key="1">
    <source>
        <dbReference type="ARBA" id="ARBA00004141"/>
    </source>
</evidence>
<dbReference type="Proteomes" id="UP000053095">
    <property type="component" value="Unassembled WGS sequence"/>
</dbReference>
<evidence type="ECO:0000313" key="10">
    <source>
        <dbReference type="Proteomes" id="UP000053095"/>
    </source>
</evidence>
<reference evidence="10" key="1">
    <citation type="journal article" date="2015" name="Genome Announc.">
        <title>Draft genome sequence of Talaromyces cellulolyticus strain Y-94, a source of lignocellulosic biomass-degrading enzymes.</title>
        <authorList>
            <person name="Fujii T."/>
            <person name="Koike H."/>
            <person name="Sawayama S."/>
            <person name="Yano S."/>
            <person name="Inoue H."/>
        </authorList>
    </citation>
    <scope>NUCLEOTIDE SEQUENCE [LARGE SCALE GENOMIC DNA]</scope>
    <source>
        <strain evidence="10">Y-94</strain>
    </source>
</reference>
<feature type="transmembrane region" description="Helical" evidence="7">
    <location>
        <begin position="126"/>
        <end position="147"/>
    </location>
</feature>
<feature type="compositionally biased region" description="Basic and acidic residues" evidence="6">
    <location>
        <begin position="70"/>
        <end position="79"/>
    </location>
</feature>
<dbReference type="PANTHER" id="PTHR42718">
    <property type="entry name" value="MAJOR FACILITATOR SUPERFAMILY MULTIDRUG TRANSPORTER MFSC"/>
    <property type="match status" value="1"/>
</dbReference>
<keyword evidence="2" id="KW-0813">Transport</keyword>
<keyword evidence="4 7" id="KW-1133">Transmembrane helix</keyword>